<dbReference type="NCBIfam" id="TIGR00481">
    <property type="entry name" value="YbhB/YbcL family Raf kinase inhibitor-like protein"/>
    <property type="match status" value="1"/>
</dbReference>
<gene>
    <name evidence="3" type="ORF">N869_04910</name>
</gene>
<comment type="caution">
    <text evidence="3">The sequence shown here is derived from an EMBL/GenBank/DDBJ whole genome shotgun (WGS) entry which is preliminary data.</text>
</comment>
<evidence type="ECO:0000313" key="3">
    <source>
        <dbReference type="EMBL" id="KGM10369.1"/>
    </source>
</evidence>
<dbReference type="CDD" id="cd00865">
    <property type="entry name" value="PEBP_bact_arch"/>
    <property type="match status" value="1"/>
</dbReference>
<evidence type="ECO:0000256" key="2">
    <source>
        <dbReference type="SAM" id="MobiDB-lite"/>
    </source>
</evidence>
<organism evidence="3 4">
    <name type="scientific">Cellulomonas bogoriensis 69B4 = DSM 16987</name>
    <dbReference type="NCBI Taxonomy" id="1386082"/>
    <lineage>
        <taxon>Bacteria</taxon>
        <taxon>Bacillati</taxon>
        <taxon>Actinomycetota</taxon>
        <taxon>Actinomycetes</taxon>
        <taxon>Micrococcales</taxon>
        <taxon>Cellulomonadaceae</taxon>
        <taxon>Cellulomonas</taxon>
    </lineage>
</organism>
<evidence type="ECO:0000256" key="1">
    <source>
        <dbReference type="ARBA" id="ARBA00007120"/>
    </source>
</evidence>
<accession>A0A0A0BT89</accession>
<comment type="similarity">
    <text evidence="1">Belongs to the UPF0098 family.</text>
</comment>
<sequence>MDLERPLAPEPYEQLPAVPSFTVSSTDVTDGHAMPDVHSAEGGNLSPQLQWDGFPDSTRSFVVSCFDPDAPTPAGFWHWTVVNLPATTTSLPSGAGRPDSDALPPGAVQLTNDGGTVGYTGAAPPPGDRPHRYVFAVHALDVEALDVQGSTSPTKAAFLALFRTVGRGTLTPTFRR</sequence>
<dbReference type="InterPro" id="IPR008914">
    <property type="entry name" value="PEBP"/>
</dbReference>
<protein>
    <submittedName>
        <fullName evidence="3">PEBP family protein</fullName>
    </submittedName>
</protein>
<dbReference type="InterPro" id="IPR036610">
    <property type="entry name" value="PEBP-like_sf"/>
</dbReference>
<dbReference type="Pfam" id="PF01161">
    <property type="entry name" value="PBP"/>
    <property type="match status" value="1"/>
</dbReference>
<name>A0A0A0BT89_9CELL</name>
<dbReference type="RefSeq" id="WP_035061875.1">
    <property type="nucleotide sequence ID" value="NZ_AXCZ01000146.1"/>
</dbReference>
<keyword evidence="4" id="KW-1185">Reference proteome</keyword>
<proteinExistence type="inferred from homology"/>
<reference evidence="3 4" key="1">
    <citation type="submission" date="2013-08" db="EMBL/GenBank/DDBJ databases">
        <title>Genome sequencing of Cellulomonas bogoriensis 69B4.</title>
        <authorList>
            <person name="Chen F."/>
            <person name="Li Y."/>
            <person name="Wang G."/>
        </authorList>
    </citation>
    <scope>NUCLEOTIDE SEQUENCE [LARGE SCALE GENOMIC DNA]</scope>
    <source>
        <strain evidence="3 4">69B4</strain>
    </source>
</reference>
<dbReference type="InterPro" id="IPR005247">
    <property type="entry name" value="YbhB_YbcL/LppC-like"/>
</dbReference>
<dbReference type="SUPFAM" id="SSF49777">
    <property type="entry name" value="PEBP-like"/>
    <property type="match status" value="1"/>
</dbReference>
<dbReference type="PANTHER" id="PTHR30289:SF1">
    <property type="entry name" value="PEBP (PHOSPHATIDYLETHANOLAMINE-BINDING PROTEIN) FAMILY PROTEIN"/>
    <property type="match status" value="1"/>
</dbReference>
<dbReference type="Gene3D" id="3.90.280.10">
    <property type="entry name" value="PEBP-like"/>
    <property type="match status" value="1"/>
</dbReference>
<dbReference type="Proteomes" id="UP000054314">
    <property type="component" value="Unassembled WGS sequence"/>
</dbReference>
<evidence type="ECO:0000313" key="4">
    <source>
        <dbReference type="Proteomes" id="UP000054314"/>
    </source>
</evidence>
<feature type="compositionally biased region" description="Basic and acidic residues" evidence="2">
    <location>
        <begin position="29"/>
        <end position="39"/>
    </location>
</feature>
<dbReference type="OrthoDB" id="9797506at2"/>
<dbReference type="AlphaFoldDB" id="A0A0A0BT89"/>
<feature type="region of interest" description="Disordered" evidence="2">
    <location>
        <begin position="1"/>
        <end position="48"/>
    </location>
</feature>
<dbReference type="EMBL" id="AXCZ01000146">
    <property type="protein sequence ID" value="KGM10369.1"/>
    <property type="molecule type" value="Genomic_DNA"/>
</dbReference>
<dbReference type="PANTHER" id="PTHR30289">
    <property type="entry name" value="UNCHARACTERIZED PROTEIN YBCL-RELATED"/>
    <property type="match status" value="1"/>
</dbReference>